<dbReference type="GO" id="GO:0000287">
    <property type="term" value="F:magnesium ion binding"/>
    <property type="evidence" value="ECO:0007669"/>
    <property type="project" value="UniProtKB-ARBA"/>
</dbReference>
<feature type="binding site" evidence="12">
    <location>
        <position position="278"/>
    </location>
    <ligand>
        <name>substrate</name>
    </ligand>
</feature>
<dbReference type="InterPro" id="IPR055152">
    <property type="entry name" value="Transketolase-like_C_2"/>
</dbReference>
<dbReference type="PANTHER" id="PTHR43522:SF2">
    <property type="entry name" value="TRANSKETOLASE 1-RELATED"/>
    <property type="match status" value="1"/>
</dbReference>
<evidence type="ECO:0000256" key="2">
    <source>
        <dbReference type="ARBA" id="ARBA00011738"/>
    </source>
</evidence>
<evidence type="ECO:0000313" key="17">
    <source>
        <dbReference type="EMBL" id="RXW32457.1"/>
    </source>
</evidence>
<feature type="binding site" evidence="14">
    <location>
        <position position="195"/>
    </location>
    <ligand>
        <name>Mg(2+)</name>
        <dbReference type="ChEBI" id="CHEBI:18420"/>
    </ligand>
</feature>
<evidence type="ECO:0000259" key="16">
    <source>
        <dbReference type="SMART" id="SM00861"/>
    </source>
</evidence>
<evidence type="ECO:0000256" key="1">
    <source>
        <dbReference type="ARBA" id="ARBA00007131"/>
    </source>
</evidence>
<dbReference type="Pfam" id="PF02779">
    <property type="entry name" value="Transket_pyr"/>
    <property type="match status" value="1"/>
</dbReference>
<dbReference type="InterPro" id="IPR029061">
    <property type="entry name" value="THDP-binding"/>
</dbReference>
<comment type="cofactor">
    <cofactor evidence="13">
        <name>thiamine diphosphate</name>
        <dbReference type="ChEBI" id="CHEBI:58937"/>
    </cofactor>
    <text evidence="13">Binds 1 thiamine pyrophosphate per subunit. During the reaction, the substrate forms a covalent intermediate with the cofactor.</text>
</comment>
<dbReference type="SUPFAM" id="SSF52518">
    <property type="entry name" value="Thiamin diphosphate-binding fold (THDP-binding)"/>
    <property type="match status" value="2"/>
</dbReference>
<dbReference type="FunFam" id="3.40.50.920:FF:000003">
    <property type="entry name" value="Transketolase"/>
    <property type="match status" value="1"/>
</dbReference>
<dbReference type="PANTHER" id="PTHR43522">
    <property type="entry name" value="TRANSKETOLASE"/>
    <property type="match status" value="1"/>
</dbReference>
<dbReference type="InterPro" id="IPR033247">
    <property type="entry name" value="Transketolase_fam"/>
</dbReference>
<feature type="active site" description="Proton donor" evidence="11">
    <location>
        <position position="434"/>
    </location>
</feature>
<dbReference type="AlphaFoldDB" id="A0A4Q2EFX9"/>
<dbReference type="EC" id="2.2.1.1" evidence="3 10"/>
<feature type="binding site" evidence="12">
    <location>
        <position position="543"/>
    </location>
    <ligand>
        <name>substrate</name>
    </ligand>
</feature>
<dbReference type="SUPFAM" id="SSF52922">
    <property type="entry name" value="TK C-terminal domain-like"/>
    <property type="match status" value="1"/>
</dbReference>
<keyword evidence="6 14" id="KW-0479">Metal-binding</keyword>
<evidence type="ECO:0000256" key="9">
    <source>
        <dbReference type="ARBA" id="ARBA00049473"/>
    </source>
</evidence>
<dbReference type="RefSeq" id="WP_129458461.1">
    <property type="nucleotide sequence ID" value="NZ_PPCV01000004.1"/>
</dbReference>
<evidence type="ECO:0000256" key="12">
    <source>
        <dbReference type="PIRSR" id="PIRSR605478-2"/>
    </source>
</evidence>
<feature type="site" description="Important for catalytic activity" evidence="15">
    <location>
        <position position="33"/>
    </location>
</feature>
<dbReference type="GO" id="GO:0005829">
    <property type="term" value="C:cytosol"/>
    <property type="evidence" value="ECO:0007669"/>
    <property type="project" value="TreeGrafter"/>
</dbReference>
<evidence type="ECO:0000256" key="4">
    <source>
        <dbReference type="ARBA" id="ARBA00016662"/>
    </source>
</evidence>
<dbReference type="FunFam" id="3.40.50.970:FF:000003">
    <property type="entry name" value="Transketolase"/>
    <property type="match status" value="1"/>
</dbReference>
<evidence type="ECO:0000256" key="14">
    <source>
        <dbReference type="PIRSR" id="PIRSR605478-4"/>
    </source>
</evidence>
<feature type="binding site" evidence="13">
    <location>
        <position position="195"/>
    </location>
    <ligand>
        <name>thiamine diphosphate</name>
        <dbReference type="ChEBI" id="CHEBI:58937"/>
    </ligand>
</feature>
<dbReference type="InterPro" id="IPR009014">
    <property type="entry name" value="Transketo_C/PFOR_II"/>
</dbReference>
<feature type="binding site" evidence="12">
    <location>
        <position position="496"/>
    </location>
    <ligand>
        <name>substrate</name>
    </ligand>
</feature>
<dbReference type="InterPro" id="IPR049557">
    <property type="entry name" value="Transketolase_CS"/>
</dbReference>
<dbReference type="OrthoDB" id="8732661at2"/>
<organism evidence="17 18">
    <name type="scientific">Propioniciclava flava</name>
    <dbReference type="NCBI Taxonomy" id="2072026"/>
    <lineage>
        <taxon>Bacteria</taxon>
        <taxon>Bacillati</taxon>
        <taxon>Actinomycetota</taxon>
        <taxon>Actinomycetes</taxon>
        <taxon>Propionibacteriales</taxon>
        <taxon>Propionibacteriaceae</taxon>
        <taxon>Propioniciclava</taxon>
    </lineage>
</organism>
<keyword evidence="18" id="KW-1185">Reference proteome</keyword>
<dbReference type="EMBL" id="PPCV01000004">
    <property type="protein sequence ID" value="RXW32457.1"/>
    <property type="molecule type" value="Genomic_DNA"/>
</dbReference>
<dbReference type="CDD" id="cd02012">
    <property type="entry name" value="TPP_TK"/>
    <property type="match status" value="1"/>
</dbReference>
<feature type="binding site" evidence="14">
    <location>
        <position position="165"/>
    </location>
    <ligand>
        <name>Mg(2+)</name>
        <dbReference type="ChEBI" id="CHEBI:18420"/>
    </ligand>
</feature>
<feature type="binding site" evidence="12">
    <location>
        <position position="371"/>
    </location>
    <ligand>
        <name>substrate</name>
    </ligand>
</feature>
<evidence type="ECO:0000256" key="3">
    <source>
        <dbReference type="ARBA" id="ARBA00013152"/>
    </source>
</evidence>
<feature type="binding site" evidence="12">
    <location>
        <position position="484"/>
    </location>
    <ligand>
        <name>substrate</name>
    </ligand>
</feature>
<evidence type="ECO:0000313" key="18">
    <source>
        <dbReference type="Proteomes" id="UP000290624"/>
    </source>
</evidence>
<protein>
    <recommendedName>
        <fullName evidence="4 10">Transketolase</fullName>
        <ecNumber evidence="3 10">2.2.1.1</ecNumber>
    </recommendedName>
</protein>
<feature type="binding site" evidence="14">
    <location>
        <position position="197"/>
    </location>
    <ligand>
        <name>Mg(2+)</name>
        <dbReference type="ChEBI" id="CHEBI:18420"/>
    </ligand>
</feature>
<comment type="caution">
    <text evidence="17">The sequence shown here is derived from an EMBL/GenBank/DDBJ whole genome shotgun (WGS) entry which is preliminary data.</text>
</comment>
<feature type="domain" description="Transketolase-like pyrimidine-binding" evidence="16">
    <location>
        <begin position="368"/>
        <end position="548"/>
    </location>
</feature>
<feature type="binding site" evidence="12">
    <location>
        <position position="398"/>
    </location>
    <ligand>
        <name>substrate</name>
    </ligand>
</feature>
<keyword evidence="7 14" id="KW-0460">Magnesium</keyword>
<dbReference type="CDD" id="cd07033">
    <property type="entry name" value="TPP_PYR_DXS_TK_like"/>
    <property type="match status" value="1"/>
</dbReference>
<proteinExistence type="inferred from homology"/>
<gene>
    <name evidence="17" type="ORF">C1706_06720</name>
</gene>
<comment type="similarity">
    <text evidence="1">Belongs to the transketolase family.</text>
</comment>
<dbReference type="Gene3D" id="3.40.50.920">
    <property type="match status" value="1"/>
</dbReference>
<feature type="binding site" evidence="13">
    <location>
        <position position="278"/>
    </location>
    <ligand>
        <name>thiamine diphosphate</name>
        <dbReference type="ChEBI" id="CHEBI:58937"/>
    </ligand>
</feature>
<feature type="binding site" evidence="12">
    <location>
        <position position="33"/>
    </location>
    <ligand>
        <name>substrate</name>
    </ligand>
</feature>
<dbReference type="Proteomes" id="UP000290624">
    <property type="component" value="Unassembled WGS sequence"/>
</dbReference>
<evidence type="ECO:0000256" key="7">
    <source>
        <dbReference type="ARBA" id="ARBA00022842"/>
    </source>
</evidence>
<dbReference type="InterPro" id="IPR005475">
    <property type="entry name" value="Transketolase-like_Pyr-bd"/>
</dbReference>
<name>A0A4Q2EFX9_9ACTN</name>
<evidence type="ECO:0000256" key="13">
    <source>
        <dbReference type="PIRSR" id="PIRSR605478-3"/>
    </source>
</evidence>
<dbReference type="Gene3D" id="3.40.50.970">
    <property type="match status" value="2"/>
</dbReference>
<evidence type="ECO:0000256" key="5">
    <source>
        <dbReference type="ARBA" id="ARBA00022679"/>
    </source>
</evidence>
<feature type="site" description="Important for catalytic activity" evidence="15">
    <location>
        <position position="278"/>
    </location>
</feature>
<evidence type="ECO:0000256" key="10">
    <source>
        <dbReference type="NCBIfam" id="TIGR00232"/>
    </source>
</evidence>
<feature type="binding site" evidence="13">
    <location>
        <begin position="121"/>
        <end position="123"/>
    </location>
    <ligand>
        <name>thiamine diphosphate</name>
        <dbReference type="ChEBI" id="CHEBI:58937"/>
    </ligand>
</feature>
<keyword evidence="5" id="KW-0808">Transferase</keyword>
<dbReference type="PROSITE" id="PS00801">
    <property type="entry name" value="TRANSKETOLASE_1"/>
    <property type="match status" value="1"/>
</dbReference>
<comment type="catalytic activity">
    <reaction evidence="9">
        <text>D-sedoheptulose 7-phosphate + D-glyceraldehyde 3-phosphate = aldehydo-D-ribose 5-phosphate + D-xylulose 5-phosphate</text>
        <dbReference type="Rhea" id="RHEA:10508"/>
        <dbReference type="ChEBI" id="CHEBI:57483"/>
        <dbReference type="ChEBI" id="CHEBI:57737"/>
        <dbReference type="ChEBI" id="CHEBI:58273"/>
        <dbReference type="ChEBI" id="CHEBI:59776"/>
        <dbReference type="EC" id="2.2.1.1"/>
    </reaction>
</comment>
<keyword evidence="8 13" id="KW-0786">Thiamine pyrophosphate</keyword>
<dbReference type="Pfam" id="PF22613">
    <property type="entry name" value="Transketolase_C_1"/>
    <property type="match status" value="1"/>
</dbReference>
<dbReference type="GO" id="GO:0006098">
    <property type="term" value="P:pentose-phosphate shunt"/>
    <property type="evidence" value="ECO:0007669"/>
    <property type="project" value="TreeGrafter"/>
</dbReference>
<comment type="subunit">
    <text evidence="2">Homodimer.</text>
</comment>
<comment type="cofactor">
    <cofactor evidence="14">
        <name>Mg(2+)</name>
        <dbReference type="ChEBI" id="CHEBI:18420"/>
    </cofactor>
    <text evidence="14">Binds 1 Mg(2+) ion per subunit. Can also utilize other divalent metal cations, such as Ca(2+), Mn(2+) and Co(2+).</text>
</comment>
<dbReference type="NCBIfam" id="TIGR00232">
    <property type="entry name" value="tktlase_bact"/>
    <property type="match status" value="1"/>
</dbReference>
<evidence type="ECO:0000256" key="8">
    <source>
        <dbReference type="ARBA" id="ARBA00023052"/>
    </source>
</evidence>
<feature type="binding site" evidence="12">
    <location>
        <position position="492"/>
    </location>
    <ligand>
        <name>substrate</name>
    </ligand>
</feature>
<dbReference type="FunFam" id="3.40.50.970:FF:000004">
    <property type="entry name" value="Transketolase"/>
    <property type="match status" value="1"/>
</dbReference>
<sequence length="689" mass="72930">MMTAFTWTQQDQRAVDTARVLAADAVEKVGNGHPGTAISLAPLAYLLYQKVMTLDPAEPRWLGRDRFVLSAGHASILQYNQLFLAGFGLELSDIEALRTWGSATPGHPEFGHTAGVEATTGPLGAGVANAVGFAMSARHSRELYDPTAAPGTSVFDHYVYCIAGDGCMQEGVSGEASSLAATQELGNLILFYDDNRISIEGDTKIAFSEDVEARYTAYGWHVQHVDFTNGFTTYEEKVAELYAAVEAAKAVTDRPSFIKVTTVIGWPLPNKAGDHSVHGSKLGGAEITALKQELGFPDVPFGIENDIVAYTRANAAERAKAAHAEWDPRFEAWRAANPEQAALLDRVVSKHAPADLIGQLPVFEAGSMATRAASGKVLGALATAVPELWGGSADLAGSNNTTMSGVASFLPADRSSESFEGAPGGRTLHFGIREHAMGNIMNAISMDGLSRVYGGTFLVFSDYMRTTPRLAALSHVPTTFVWTHDSIGVGEDGPTHQPVEQVMSLRLMPGLDVVRPGDANEVAQAWARILNDWDRPAALILSRQNVTTYERSAESGFAAADGVARGGYILKEASAAPKVVLVGTGSEVEIAVAAAEKLEAQGVPARVVSLPCVEWFQAEDAAYQEEILPAGLPKVVVEAGVTVGWKDLLGANTEAIGVDQFGASAAGPTIFEKYGVTADAVVAKATALI</sequence>
<accession>A0A4Q2EFX9</accession>
<dbReference type="SMART" id="SM00861">
    <property type="entry name" value="Transket_pyr"/>
    <property type="match status" value="1"/>
</dbReference>
<feature type="binding site" evidence="13">
    <location>
        <position position="460"/>
    </location>
    <ligand>
        <name>thiamine diphosphate</name>
        <dbReference type="ChEBI" id="CHEBI:58937"/>
    </ligand>
</feature>
<dbReference type="GO" id="GO:0004802">
    <property type="term" value="F:transketolase activity"/>
    <property type="evidence" value="ECO:0007669"/>
    <property type="project" value="UniProtKB-UniRule"/>
</dbReference>
<feature type="binding site" evidence="13">
    <location>
        <position position="166"/>
    </location>
    <ligand>
        <name>thiamine diphosphate</name>
        <dbReference type="ChEBI" id="CHEBI:58937"/>
    </ligand>
</feature>
<dbReference type="InterPro" id="IPR005474">
    <property type="entry name" value="Transketolase_N"/>
</dbReference>
<evidence type="ECO:0000256" key="6">
    <source>
        <dbReference type="ARBA" id="ARBA00022723"/>
    </source>
</evidence>
<dbReference type="Pfam" id="PF00456">
    <property type="entry name" value="Transketolase_N"/>
    <property type="match status" value="1"/>
</dbReference>
<reference evidence="17 18" key="1">
    <citation type="submission" date="2018-01" db="EMBL/GenBank/DDBJ databases">
        <title>Lactibacter flavus gen. nov., sp. nov., a novel bacterium of the family Propionibacteriaceae isolated from raw milk and dairy products.</title>
        <authorList>
            <person name="Wenning M."/>
            <person name="Breitenwieser F."/>
            <person name="Huptas C."/>
            <person name="von Neubeck M."/>
            <person name="Busse H.-J."/>
            <person name="Scherer S."/>
        </authorList>
    </citation>
    <scope>NUCLEOTIDE SEQUENCE [LARGE SCALE GENOMIC DNA]</scope>
    <source>
        <strain evidence="17 18">VG341</strain>
    </source>
</reference>
<evidence type="ECO:0000256" key="11">
    <source>
        <dbReference type="PIRSR" id="PIRSR605478-1"/>
    </source>
</evidence>
<dbReference type="InterPro" id="IPR005478">
    <property type="entry name" value="Transketolase_bac-like"/>
</dbReference>
<feature type="binding site" evidence="13">
    <location>
        <position position="73"/>
    </location>
    <ligand>
        <name>thiamine diphosphate</name>
        <dbReference type="ChEBI" id="CHEBI:58937"/>
    </ligand>
</feature>
<evidence type="ECO:0000256" key="15">
    <source>
        <dbReference type="PIRSR" id="PIRSR605478-5"/>
    </source>
</evidence>